<keyword evidence="1" id="KW-0472">Membrane</keyword>
<proteinExistence type="predicted"/>
<dbReference type="EMBL" id="JAKJXH010000013">
    <property type="protein sequence ID" value="MCF7543319.1"/>
    <property type="molecule type" value="Genomic_DNA"/>
</dbReference>
<keyword evidence="1" id="KW-0812">Transmembrane</keyword>
<name>A0ABS9I812_9PSED</name>
<protein>
    <submittedName>
        <fullName evidence="2">DUF3592 domain-containing protein</fullName>
    </submittedName>
</protein>
<organism evidence="2 3">
    <name type="scientific">Pseudomonas petrae</name>
    <dbReference type="NCBI Taxonomy" id="2912190"/>
    <lineage>
        <taxon>Bacteria</taxon>
        <taxon>Pseudomonadati</taxon>
        <taxon>Pseudomonadota</taxon>
        <taxon>Gammaproteobacteria</taxon>
        <taxon>Pseudomonadales</taxon>
        <taxon>Pseudomonadaceae</taxon>
        <taxon>Pseudomonas</taxon>
    </lineage>
</organism>
<feature type="transmembrane region" description="Helical" evidence="1">
    <location>
        <begin position="12"/>
        <end position="34"/>
    </location>
</feature>
<keyword evidence="3" id="KW-1185">Reference proteome</keyword>
<evidence type="ECO:0000256" key="1">
    <source>
        <dbReference type="SAM" id="Phobius"/>
    </source>
</evidence>
<accession>A0ABS9I812</accession>
<dbReference type="Proteomes" id="UP001162905">
    <property type="component" value="Unassembled WGS sequence"/>
</dbReference>
<sequence length="146" mass="15470">MSNPPNPYTYLIRSLIFGLAGVVMLAIAGSMAYWRYEFLSQAQRAPGVVSKLNAGGSHPEIEFTSADNQVISYAQGGMISGYEVGQPVQVLYLAEDPKMTAVIEDQGALWGDSALIGLIGLGCALAARSEFSSGRKKTAVPPSKGR</sequence>
<evidence type="ECO:0000313" key="2">
    <source>
        <dbReference type="EMBL" id="MCF7543319.1"/>
    </source>
</evidence>
<keyword evidence="1" id="KW-1133">Transmembrane helix</keyword>
<gene>
    <name evidence="2" type="ORF">L4G47_13935</name>
</gene>
<dbReference type="RefSeq" id="WP_237252829.1">
    <property type="nucleotide sequence ID" value="NZ_JAKJXE010000003.1"/>
</dbReference>
<reference evidence="2" key="1">
    <citation type="submission" date="2022-01" db="EMBL/GenBank/DDBJ databases">
        <title>Pseudomonas sp. nov. isolated from Antarctic regolith.</title>
        <authorList>
            <person name="Novakova D."/>
            <person name="Sedlar K."/>
        </authorList>
    </citation>
    <scope>NUCLEOTIDE SEQUENCE</scope>
    <source>
        <strain evidence="2">P2647</strain>
    </source>
</reference>
<evidence type="ECO:0000313" key="3">
    <source>
        <dbReference type="Proteomes" id="UP001162905"/>
    </source>
</evidence>
<comment type="caution">
    <text evidence="2">The sequence shown here is derived from an EMBL/GenBank/DDBJ whole genome shotgun (WGS) entry which is preliminary data.</text>
</comment>